<gene>
    <name evidence="1" type="ORF">ABFZ84_08340</name>
</gene>
<organism evidence="1 2">
    <name type="scientific">Hyphococcus lacteus</name>
    <dbReference type="NCBI Taxonomy" id="3143536"/>
    <lineage>
        <taxon>Bacteria</taxon>
        <taxon>Pseudomonadati</taxon>
        <taxon>Pseudomonadota</taxon>
        <taxon>Alphaproteobacteria</taxon>
        <taxon>Parvularculales</taxon>
        <taxon>Parvularculaceae</taxon>
        <taxon>Hyphococcus</taxon>
    </lineage>
</organism>
<comment type="caution">
    <text evidence="1">The sequence shown here is derived from an EMBL/GenBank/DDBJ whole genome shotgun (WGS) entry which is preliminary data.</text>
</comment>
<dbReference type="InterPro" id="IPR009367">
    <property type="entry name" value="Elm1-like"/>
</dbReference>
<dbReference type="Pfam" id="PF06258">
    <property type="entry name" value="Mito_fiss_Elm1"/>
    <property type="match status" value="1"/>
</dbReference>
<evidence type="ECO:0000313" key="1">
    <source>
        <dbReference type="EMBL" id="MEX6633557.1"/>
    </source>
</evidence>
<dbReference type="PANTHER" id="PTHR33986">
    <property type="entry name" value="OS02G0535700 PROTEIN"/>
    <property type="match status" value="1"/>
</dbReference>
<evidence type="ECO:0000313" key="2">
    <source>
        <dbReference type="Proteomes" id="UP001560685"/>
    </source>
</evidence>
<dbReference type="RefSeq" id="WP_369313529.1">
    <property type="nucleotide sequence ID" value="NZ_JBEHZE010000001.1"/>
</dbReference>
<proteinExistence type="predicted"/>
<keyword evidence="2" id="KW-1185">Reference proteome</keyword>
<dbReference type="EMBL" id="JBEHZE010000001">
    <property type="protein sequence ID" value="MEX6633557.1"/>
    <property type="molecule type" value="Genomic_DNA"/>
</dbReference>
<protein>
    <submittedName>
        <fullName evidence="1">Mitochondrial fission ELM1 family protein</fullName>
    </submittedName>
</protein>
<reference evidence="1 2" key="1">
    <citation type="submission" date="2024-05" db="EMBL/GenBank/DDBJ databases">
        <title>Three bacterial strains, DH-69, EH-24, and ECK-19 isolated from coastal sediments.</title>
        <authorList>
            <person name="Ye Y.-Q."/>
            <person name="Du Z.-J."/>
        </authorList>
    </citation>
    <scope>NUCLEOTIDE SEQUENCE [LARGE SCALE GENOMIC DNA]</scope>
    <source>
        <strain evidence="1 2">ECK-19</strain>
    </source>
</reference>
<accession>A0ABV3Z870</accession>
<dbReference type="Proteomes" id="UP001560685">
    <property type="component" value="Unassembled WGS sequence"/>
</dbReference>
<dbReference type="PANTHER" id="PTHR33986:SF15">
    <property type="entry name" value="MITOCHONDRIAL FISSION PROTEIN ELM1"/>
    <property type="match status" value="1"/>
</dbReference>
<sequence>MVTGIEEGKFVNSADAKIWVLTDGKIGDDVQCLAIAKYLDPGFDQRIVAPRAPWAHFAPWGPVDPQEQPGLTTGPLAGEAPELAIFSGRRAIPHARALKKASDGQTRIVILKDPRLGRRYADVIWIPQHDRVTAPNVVSTLTSPHGLTPKIAKAQNNASPYASPFLGVVLGGPSGGARYTEKEAADLGARLSIAGRDYAAIAITPSRRTPQLFLNRLQSAVRHNRVHIWDGQGDNPYIDILAHAAALVVAADSHNMTSEALATNVGVYAWCPRGLAPKMQWFISELKKRGEIVPFAENADPFTRTPMDGTPLIVTEIQQRINF</sequence>
<name>A0ABV3Z870_9PROT</name>